<evidence type="ECO:0000313" key="12">
    <source>
        <dbReference type="EMBL" id="KAB3538574.1"/>
    </source>
</evidence>
<dbReference type="SUPFAM" id="SSF64438">
    <property type="entry name" value="CNF1/YfiH-like putative cysteine hydrolases"/>
    <property type="match status" value="1"/>
</dbReference>
<evidence type="ECO:0000256" key="6">
    <source>
        <dbReference type="ARBA" id="ARBA00022801"/>
    </source>
</evidence>
<comment type="function">
    <text evidence="2">Purine nucleoside enzyme that catalyzes the phosphorolysis of adenosine and inosine nucleosides, yielding D-ribose 1-phosphate and the respective free bases, adenine and hypoxanthine. Also catalyzes the phosphorolysis of S-methyl-5'-thioadenosine into adenine and S-methyl-5-thio-alpha-D-ribose 1-phosphate. Also has adenosine deaminase activity.</text>
</comment>
<protein>
    <recommendedName>
        <fullName evidence="11">Purine nucleoside phosphorylase</fullName>
    </recommendedName>
</protein>
<comment type="similarity">
    <text evidence="3 11">Belongs to the purine nucleoside phosphorylase YfiH/LACC1 family.</text>
</comment>
<comment type="caution">
    <text evidence="12">The sequence shown here is derived from an EMBL/GenBank/DDBJ whole genome shotgun (WGS) entry which is preliminary data.</text>
</comment>
<dbReference type="EMBL" id="WBZC01000004">
    <property type="protein sequence ID" value="KAB3538574.1"/>
    <property type="molecule type" value="Genomic_DNA"/>
</dbReference>
<dbReference type="Gene3D" id="3.60.140.10">
    <property type="entry name" value="CNF1/YfiH-like putative cysteine hydrolases"/>
    <property type="match status" value="1"/>
</dbReference>
<dbReference type="GO" id="GO:0005507">
    <property type="term" value="F:copper ion binding"/>
    <property type="evidence" value="ECO:0007669"/>
    <property type="project" value="TreeGrafter"/>
</dbReference>
<dbReference type="OrthoDB" id="4279at2"/>
<evidence type="ECO:0000256" key="3">
    <source>
        <dbReference type="ARBA" id="ARBA00007353"/>
    </source>
</evidence>
<organism evidence="12 13">
    <name type="scientific">Alkaliphilus pronyensis</name>
    <dbReference type="NCBI Taxonomy" id="1482732"/>
    <lineage>
        <taxon>Bacteria</taxon>
        <taxon>Bacillati</taxon>
        <taxon>Bacillota</taxon>
        <taxon>Clostridia</taxon>
        <taxon>Peptostreptococcales</taxon>
        <taxon>Natronincolaceae</taxon>
        <taxon>Alkaliphilus</taxon>
    </lineage>
</organism>
<dbReference type="RefSeq" id="WP_151859801.1">
    <property type="nucleotide sequence ID" value="NZ_WBZC01000004.1"/>
</dbReference>
<dbReference type="AlphaFoldDB" id="A0A6I0FQH1"/>
<evidence type="ECO:0000256" key="2">
    <source>
        <dbReference type="ARBA" id="ARBA00003215"/>
    </source>
</evidence>
<dbReference type="InterPro" id="IPR003730">
    <property type="entry name" value="Cu_polyphenol_OxRdtase"/>
</dbReference>
<gene>
    <name evidence="12" type="primary">pgeF</name>
    <name evidence="12" type="ORF">F8154_01390</name>
</gene>
<evidence type="ECO:0000256" key="5">
    <source>
        <dbReference type="ARBA" id="ARBA00022723"/>
    </source>
</evidence>
<keyword evidence="5" id="KW-0479">Metal-binding</keyword>
<dbReference type="PANTHER" id="PTHR30616">
    <property type="entry name" value="UNCHARACTERIZED PROTEIN YFIH"/>
    <property type="match status" value="1"/>
</dbReference>
<comment type="catalytic activity">
    <reaction evidence="10">
        <text>S-methyl-5'-thioadenosine + phosphate = 5-(methylsulfanyl)-alpha-D-ribose 1-phosphate + adenine</text>
        <dbReference type="Rhea" id="RHEA:11852"/>
        <dbReference type="ChEBI" id="CHEBI:16708"/>
        <dbReference type="ChEBI" id="CHEBI:17509"/>
        <dbReference type="ChEBI" id="CHEBI:43474"/>
        <dbReference type="ChEBI" id="CHEBI:58533"/>
        <dbReference type="EC" id="2.4.2.28"/>
    </reaction>
    <physiologicalReaction direction="left-to-right" evidence="10">
        <dbReference type="Rhea" id="RHEA:11853"/>
    </physiologicalReaction>
</comment>
<evidence type="ECO:0000313" key="13">
    <source>
        <dbReference type="Proteomes" id="UP000432715"/>
    </source>
</evidence>
<dbReference type="CDD" id="cd16833">
    <property type="entry name" value="YfiH"/>
    <property type="match status" value="1"/>
</dbReference>
<evidence type="ECO:0000256" key="1">
    <source>
        <dbReference type="ARBA" id="ARBA00000553"/>
    </source>
</evidence>
<keyword evidence="7" id="KW-0862">Zinc</keyword>
<evidence type="ECO:0000256" key="10">
    <source>
        <dbReference type="ARBA" id="ARBA00049893"/>
    </source>
</evidence>
<comment type="catalytic activity">
    <reaction evidence="9">
        <text>adenosine + phosphate = alpha-D-ribose 1-phosphate + adenine</text>
        <dbReference type="Rhea" id="RHEA:27642"/>
        <dbReference type="ChEBI" id="CHEBI:16335"/>
        <dbReference type="ChEBI" id="CHEBI:16708"/>
        <dbReference type="ChEBI" id="CHEBI:43474"/>
        <dbReference type="ChEBI" id="CHEBI:57720"/>
        <dbReference type="EC" id="2.4.2.1"/>
    </reaction>
    <physiologicalReaction direction="left-to-right" evidence="9">
        <dbReference type="Rhea" id="RHEA:27643"/>
    </physiologicalReaction>
</comment>
<evidence type="ECO:0000256" key="7">
    <source>
        <dbReference type="ARBA" id="ARBA00022833"/>
    </source>
</evidence>
<dbReference type="Pfam" id="PF02578">
    <property type="entry name" value="Cu-oxidase_4"/>
    <property type="match status" value="1"/>
</dbReference>
<reference evidence="12 13" key="1">
    <citation type="submission" date="2019-10" db="EMBL/GenBank/DDBJ databases">
        <title>Alkaliphilus serpentinus sp. nov. and Alkaliphilus pronyensis sp. nov., two novel anaerobic alkaliphilic species isolated from the serpentinized-hosted hydrothermal field of the Prony Bay (New Caledonia).</title>
        <authorList>
            <person name="Postec A."/>
        </authorList>
    </citation>
    <scope>NUCLEOTIDE SEQUENCE [LARGE SCALE GENOMIC DNA]</scope>
    <source>
        <strain evidence="12 13">LacV</strain>
    </source>
</reference>
<sequence>MTYRIIEKNNVKYLSFDAFEKLGFIKHGFSTRVGGVSTETYHSMNLGRKTADDPLNVIENTKRFCEATGININRVVTTDQVHEDSIRIVTDADIKDRFSLISDIKKIDGLITKQAGIPLMSFYADCVPLFFVDTKEKVVGLAHAGWRGTVLKIGKKTIAKMIETYNTKPENVIVIIGPSIGKCCYEVSHEVIERFNINFTDTSNFVVSKDKGKYMLDLWMANRLALKEIGVLNRNIITSNICTGCNLQLFYSHRKEGKYTGRMASIIELV</sequence>
<evidence type="ECO:0000256" key="11">
    <source>
        <dbReference type="RuleBase" id="RU361274"/>
    </source>
</evidence>
<name>A0A6I0FQH1_9FIRM</name>
<comment type="catalytic activity">
    <reaction evidence="1">
        <text>inosine + phosphate = alpha-D-ribose 1-phosphate + hypoxanthine</text>
        <dbReference type="Rhea" id="RHEA:27646"/>
        <dbReference type="ChEBI" id="CHEBI:17368"/>
        <dbReference type="ChEBI" id="CHEBI:17596"/>
        <dbReference type="ChEBI" id="CHEBI:43474"/>
        <dbReference type="ChEBI" id="CHEBI:57720"/>
        <dbReference type="EC" id="2.4.2.1"/>
    </reaction>
    <physiologicalReaction direction="left-to-right" evidence="1">
        <dbReference type="Rhea" id="RHEA:27647"/>
    </physiologicalReaction>
</comment>
<dbReference type="NCBIfam" id="TIGR00726">
    <property type="entry name" value="peptidoglycan editing factor PgeF"/>
    <property type="match status" value="1"/>
</dbReference>
<keyword evidence="6" id="KW-0378">Hydrolase</keyword>
<keyword evidence="13" id="KW-1185">Reference proteome</keyword>
<accession>A0A6I0FQH1</accession>
<dbReference type="Proteomes" id="UP000432715">
    <property type="component" value="Unassembled WGS sequence"/>
</dbReference>
<evidence type="ECO:0000256" key="4">
    <source>
        <dbReference type="ARBA" id="ARBA00022679"/>
    </source>
</evidence>
<dbReference type="PANTHER" id="PTHR30616:SF2">
    <property type="entry name" value="PURINE NUCLEOSIDE PHOSPHORYLASE LACC1"/>
    <property type="match status" value="1"/>
</dbReference>
<keyword evidence="4" id="KW-0808">Transferase</keyword>
<dbReference type="InterPro" id="IPR011324">
    <property type="entry name" value="Cytotoxic_necrot_fac-like_cat"/>
</dbReference>
<evidence type="ECO:0000256" key="8">
    <source>
        <dbReference type="ARBA" id="ARBA00047989"/>
    </source>
</evidence>
<evidence type="ECO:0000256" key="9">
    <source>
        <dbReference type="ARBA" id="ARBA00048968"/>
    </source>
</evidence>
<comment type="catalytic activity">
    <reaction evidence="8">
        <text>adenosine + H2O + H(+) = inosine + NH4(+)</text>
        <dbReference type="Rhea" id="RHEA:24408"/>
        <dbReference type="ChEBI" id="CHEBI:15377"/>
        <dbReference type="ChEBI" id="CHEBI:15378"/>
        <dbReference type="ChEBI" id="CHEBI:16335"/>
        <dbReference type="ChEBI" id="CHEBI:17596"/>
        <dbReference type="ChEBI" id="CHEBI:28938"/>
        <dbReference type="EC" id="3.5.4.4"/>
    </reaction>
    <physiologicalReaction direction="left-to-right" evidence="8">
        <dbReference type="Rhea" id="RHEA:24409"/>
    </physiologicalReaction>
</comment>
<proteinExistence type="inferred from homology"/>
<dbReference type="InterPro" id="IPR038371">
    <property type="entry name" value="Cu_polyphenol_OxRdtase_sf"/>
</dbReference>
<dbReference type="GO" id="GO:0016787">
    <property type="term" value="F:hydrolase activity"/>
    <property type="evidence" value="ECO:0007669"/>
    <property type="project" value="UniProtKB-KW"/>
</dbReference>
<dbReference type="GO" id="GO:0017061">
    <property type="term" value="F:S-methyl-5-thioadenosine phosphorylase activity"/>
    <property type="evidence" value="ECO:0007669"/>
    <property type="project" value="UniProtKB-EC"/>
</dbReference>